<keyword evidence="3 6" id="KW-1133">Transmembrane helix</keyword>
<keyword evidence="4 6" id="KW-0472">Membrane</keyword>
<evidence type="ECO:0000256" key="6">
    <source>
        <dbReference type="SAM" id="Phobius"/>
    </source>
</evidence>
<dbReference type="PANTHER" id="PTHR23507:SF1">
    <property type="entry name" value="FI18259P1-RELATED"/>
    <property type="match status" value="1"/>
</dbReference>
<keyword evidence="2 6" id="KW-0812">Transmembrane</keyword>
<keyword evidence="8" id="KW-1185">Reference proteome</keyword>
<feature type="transmembrane region" description="Helical" evidence="6">
    <location>
        <begin position="170"/>
        <end position="196"/>
    </location>
</feature>
<dbReference type="InterPro" id="IPR036259">
    <property type="entry name" value="MFS_trans_sf"/>
</dbReference>
<evidence type="ECO:0000256" key="4">
    <source>
        <dbReference type="ARBA" id="ARBA00023136"/>
    </source>
</evidence>
<feature type="transmembrane region" description="Helical" evidence="6">
    <location>
        <begin position="336"/>
        <end position="362"/>
    </location>
</feature>
<comment type="subcellular location">
    <subcellularLocation>
        <location evidence="1">Membrane</location>
        <topology evidence="1">Multi-pass membrane protein</topology>
    </subcellularLocation>
</comment>
<comment type="caution">
    <text evidence="7">The sequence shown here is derived from an EMBL/GenBank/DDBJ whole genome shotgun (WGS) entry which is preliminary data.</text>
</comment>
<reference evidence="7" key="2">
    <citation type="submission" date="2021-09" db="EMBL/GenBank/DDBJ databases">
        <authorList>
            <person name="Jia N."/>
            <person name="Wang J."/>
            <person name="Shi W."/>
            <person name="Du L."/>
            <person name="Sun Y."/>
            <person name="Zhan W."/>
            <person name="Jiang J."/>
            <person name="Wang Q."/>
            <person name="Zhang B."/>
            <person name="Ji P."/>
            <person name="Sakyi L.B."/>
            <person name="Cui X."/>
            <person name="Yuan T."/>
            <person name="Jiang B."/>
            <person name="Yang W."/>
            <person name="Lam T.T.-Y."/>
            <person name="Chang Q."/>
            <person name="Ding S."/>
            <person name="Wang X."/>
            <person name="Zhu J."/>
            <person name="Ruan X."/>
            <person name="Zhao L."/>
            <person name="Wei J."/>
            <person name="Que T."/>
            <person name="Du C."/>
            <person name="Cheng J."/>
            <person name="Dai P."/>
            <person name="Han X."/>
            <person name="Huang E."/>
            <person name="Gao Y."/>
            <person name="Liu J."/>
            <person name="Shao H."/>
            <person name="Ye R."/>
            <person name="Li L."/>
            <person name="Wei W."/>
            <person name="Wang X."/>
            <person name="Wang C."/>
            <person name="Huo Q."/>
            <person name="Li W."/>
            <person name="Guo W."/>
            <person name="Chen H."/>
            <person name="Chen S."/>
            <person name="Zhou L."/>
            <person name="Zhou L."/>
            <person name="Ni X."/>
            <person name="Tian J."/>
            <person name="Zhou Y."/>
            <person name="Sheng Y."/>
            <person name="Liu T."/>
            <person name="Pan Y."/>
            <person name="Xia L."/>
            <person name="Li J."/>
            <person name="Zhao F."/>
            <person name="Cao W."/>
        </authorList>
    </citation>
    <scope>NUCLEOTIDE SEQUENCE</scope>
    <source>
        <strain evidence="7">Rmic-2018</strain>
        <tissue evidence="7">Larvae</tissue>
    </source>
</reference>
<accession>A0A9J6EKY6</accession>
<evidence type="ECO:0000313" key="8">
    <source>
        <dbReference type="Proteomes" id="UP000821866"/>
    </source>
</evidence>
<evidence type="ECO:0000256" key="2">
    <source>
        <dbReference type="ARBA" id="ARBA00022692"/>
    </source>
</evidence>
<gene>
    <name evidence="7" type="ORF">HPB51_003843</name>
</gene>
<sequence>MSNLWRVLRLALATASRPLRWLLRQLAAGSSENDEQPANDPSFWTLLVAWLRGCKMEALLFVYTAAATIPAAAIADIFEQQSCQSLSYARHVCDNLAKHEDERYKVYVLSNRYLLLSDGLLTLTSAVVAILAGPVCDKYGHRTLVGFAIAGAATTSLVRVFLALGGGHMLAHVFSVLPMGLTGGPVLMLACCYYVVTKRTQARLFRTIRFYLLEVAALLGRAVGWLMGWLLHSVLDHHVSLWSALAAQCFLLATLWASPHVRDSSTSSTGKPNQLRLLVSKENAREAAKMLGGHRRIQGTLRLLFALQALIATINYGPDEILYPYARLAYKWTYSYFAIVSAVGGLLVGVMGVFAIGCMRVVGVNDVTFMNIGATFGGVRDLIIGLTQMSTAFYFSEPFHSFIHSFIRNAEIVESETVKYKEMTGYILAVPQRLAPVGLKSYFSKLVPADESGKFMALVTACESVFTVLSRVALSFTFDVTSAVFLGLPFIVCAVLAVPVISLSGFLDPTPESSSSTSGSVPAPAGEQGADDGGGGTGAAETPVSAAAPVAVGGVLAEPLRKIGGALAVPTPVRAAQAQAATRALPTAAPLVAAVVSHPGQQRHPAASAPAAGS</sequence>
<dbReference type="AlphaFoldDB" id="A0A9J6EKY6"/>
<feature type="transmembrane region" description="Helical" evidence="6">
    <location>
        <begin position="299"/>
        <end position="316"/>
    </location>
</feature>
<feature type="transmembrane region" description="Helical" evidence="6">
    <location>
        <begin position="239"/>
        <end position="257"/>
    </location>
</feature>
<dbReference type="GO" id="GO:0016020">
    <property type="term" value="C:membrane"/>
    <property type="evidence" value="ECO:0007669"/>
    <property type="project" value="UniProtKB-SubCell"/>
</dbReference>
<feature type="transmembrane region" description="Helical" evidence="6">
    <location>
        <begin position="144"/>
        <end position="164"/>
    </location>
</feature>
<dbReference type="PANTHER" id="PTHR23507">
    <property type="entry name" value="ZGC:174356"/>
    <property type="match status" value="1"/>
</dbReference>
<evidence type="ECO:0000256" key="1">
    <source>
        <dbReference type="ARBA" id="ARBA00004141"/>
    </source>
</evidence>
<feature type="compositionally biased region" description="Low complexity" evidence="5">
    <location>
        <begin position="512"/>
        <end position="528"/>
    </location>
</feature>
<proteinExistence type="predicted"/>
<feature type="transmembrane region" description="Helical" evidence="6">
    <location>
        <begin position="113"/>
        <end position="132"/>
    </location>
</feature>
<evidence type="ECO:0000313" key="7">
    <source>
        <dbReference type="EMBL" id="KAH8035002.1"/>
    </source>
</evidence>
<dbReference type="Proteomes" id="UP000821866">
    <property type="component" value="Chromosome 11"/>
</dbReference>
<protein>
    <submittedName>
        <fullName evidence="7">Uncharacterized protein</fullName>
    </submittedName>
</protein>
<evidence type="ECO:0000256" key="5">
    <source>
        <dbReference type="SAM" id="MobiDB-lite"/>
    </source>
</evidence>
<organism evidence="7 8">
    <name type="scientific">Rhipicephalus microplus</name>
    <name type="common">Cattle tick</name>
    <name type="synonym">Boophilus microplus</name>
    <dbReference type="NCBI Taxonomy" id="6941"/>
    <lineage>
        <taxon>Eukaryota</taxon>
        <taxon>Metazoa</taxon>
        <taxon>Ecdysozoa</taxon>
        <taxon>Arthropoda</taxon>
        <taxon>Chelicerata</taxon>
        <taxon>Arachnida</taxon>
        <taxon>Acari</taxon>
        <taxon>Parasitiformes</taxon>
        <taxon>Ixodida</taxon>
        <taxon>Ixodoidea</taxon>
        <taxon>Ixodidae</taxon>
        <taxon>Rhipicephalinae</taxon>
        <taxon>Rhipicephalus</taxon>
        <taxon>Boophilus</taxon>
    </lineage>
</organism>
<dbReference type="Gene3D" id="1.20.1250.20">
    <property type="entry name" value="MFS general substrate transporter like domains"/>
    <property type="match status" value="1"/>
</dbReference>
<evidence type="ECO:0000256" key="3">
    <source>
        <dbReference type="ARBA" id="ARBA00022989"/>
    </source>
</evidence>
<reference evidence="7" key="1">
    <citation type="journal article" date="2020" name="Cell">
        <title>Large-Scale Comparative Analyses of Tick Genomes Elucidate Their Genetic Diversity and Vector Capacities.</title>
        <authorList>
            <consortium name="Tick Genome and Microbiome Consortium (TIGMIC)"/>
            <person name="Jia N."/>
            <person name="Wang J."/>
            <person name="Shi W."/>
            <person name="Du L."/>
            <person name="Sun Y."/>
            <person name="Zhan W."/>
            <person name="Jiang J.F."/>
            <person name="Wang Q."/>
            <person name="Zhang B."/>
            <person name="Ji P."/>
            <person name="Bell-Sakyi L."/>
            <person name="Cui X.M."/>
            <person name="Yuan T.T."/>
            <person name="Jiang B.G."/>
            <person name="Yang W.F."/>
            <person name="Lam T.T."/>
            <person name="Chang Q.C."/>
            <person name="Ding S.J."/>
            <person name="Wang X.J."/>
            <person name="Zhu J.G."/>
            <person name="Ruan X.D."/>
            <person name="Zhao L."/>
            <person name="Wei J.T."/>
            <person name="Ye R.Z."/>
            <person name="Que T.C."/>
            <person name="Du C.H."/>
            <person name="Zhou Y.H."/>
            <person name="Cheng J.X."/>
            <person name="Dai P.F."/>
            <person name="Guo W.B."/>
            <person name="Han X.H."/>
            <person name="Huang E.J."/>
            <person name="Li L.F."/>
            <person name="Wei W."/>
            <person name="Gao Y.C."/>
            <person name="Liu J.Z."/>
            <person name="Shao H.Z."/>
            <person name="Wang X."/>
            <person name="Wang C.C."/>
            <person name="Yang T.C."/>
            <person name="Huo Q.B."/>
            <person name="Li W."/>
            <person name="Chen H.Y."/>
            <person name="Chen S.E."/>
            <person name="Zhou L.G."/>
            <person name="Ni X.B."/>
            <person name="Tian J.H."/>
            <person name="Sheng Y."/>
            <person name="Liu T."/>
            <person name="Pan Y.S."/>
            <person name="Xia L.Y."/>
            <person name="Li J."/>
            <person name="Zhao F."/>
            <person name="Cao W.C."/>
        </authorList>
    </citation>
    <scope>NUCLEOTIDE SEQUENCE</scope>
    <source>
        <strain evidence="7">Rmic-2018</strain>
    </source>
</reference>
<feature type="region of interest" description="Disordered" evidence="5">
    <location>
        <begin position="512"/>
        <end position="542"/>
    </location>
</feature>
<dbReference type="SUPFAM" id="SSF103473">
    <property type="entry name" value="MFS general substrate transporter"/>
    <property type="match status" value="1"/>
</dbReference>
<dbReference type="VEuPathDB" id="VectorBase:LOC119181783"/>
<feature type="transmembrane region" description="Helical" evidence="6">
    <location>
        <begin position="208"/>
        <end position="227"/>
    </location>
</feature>
<feature type="transmembrane region" description="Helical" evidence="6">
    <location>
        <begin position="484"/>
        <end position="507"/>
    </location>
</feature>
<dbReference type="EMBL" id="JABSTU010000003">
    <property type="protein sequence ID" value="KAH8035002.1"/>
    <property type="molecule type" value="Genomic_DNA"/>
</dbReference>
<dbReference type="GO" id="GO:0022857">
    <property type="term" value="F:transmembrane transporter activity"/>
    <property type="evidence" value="ECO:0007669"/>
    <property type="project" value="TreeGrafter"/>
</dbReference>
<feature type="transmembrane region" description="Helical" evidence="6">
    <location>
        <begin position="58"/>
        <end position="78"/>
    </location>
</feature>
<name>A0A9J6EKY6_RHIMP</name>